<reference evidence="4" key="1">
    <citation type="submission" date="2023-05" db="EMBL/GenBank/DDBJ databases">
        <authorList>
            <person name="Stuckert A."/>
        </authorList>
    </citation>
    <scope>NUCLEOTIDE SEQUENCE</scope>
</reference>
<dbReference type="EMBL" id="CATNWA010015084">
    <property type="protein sequence ID" value="CAI9579327.1"/>
    <property type="molecule type" value="Genomic_DNA"/>
</dbReference>
<organism evidence="4 5">
    <name type="scientific">Staurois parvus</name>
    <dbReference type="NCBI Taxonomy" id="386267"/>
    <lineage>
        <taxon>Eukaryota</taxon>
        <taxon>Metazoa</taxon>
        <taxon>Chordata</taxon>
        <taxon>Craniata</taxon>
        <taxon>Vertebrata</taxon>
        <taxon>Euteleostomi</taxon>
        <taxon>Amphibia</taxon>
        <taxon>Batrachia</taxon>
        <taxon>Anura</taxon>
        <taxon>Neobatrachia</taxon>
        <taxon>Ranoidea</taxon>
        <taxon>Ranidae</taxon>
        <taxon>Staurois</taxon>
    </lineage>
</organism>
<dbReference type="InterPro" id="IPR035980">
    <property type="entry name" value="Ribosomal_bS6_sf"/>
</dbReference>
<dbReference type="SUPFAM" id="SSF54995">
    <property type="entry name" value="Ribosomal protein S6"/>
    <property type="match status" value="1"/>
</dbReference>
<dbReference type="InterPro" id="IPR000529">
    <property type="entry name" value="Ribosomal_bS6"/>
</dbReference>
<comment type="similarity">
    <text evidence="1">Belongs to the bacterial ribosomal protein bS6 family.</text>
</comment>
<dbReference type="Pfam" id="PF01250">
    <property type="entry name" value="Ribosomal_S6"/>
    <property type="match status" value="1"/>
</dbReference>
<evidence type="ECO:0000313" key="5">
    <source>
        <dbReference type="Proteomes" id="UP001162483"/>
    </source>
</evidence>
<name>A0ABN9E3H6_9NEOB</name>
<dbReference type="Proteomes" id="UP001162483">
    <property type="component" value="Unassembled WGS sequence"/>
</dbReference>
<protein>
    <recommendedName>
        <fullName evidence="2">Small ribosomal subunit protein bS6m</fullName>
    </recommendedName>
    <alternativeName>
        <fullName evidence="3">28S ribosomal protein S6, mitochondrial</fullName>
    </alternativeName>
</protein>
<proteinExistence type="inferred from homology"/>
<dbReference type="Gene3D" id="3.30.70.60">
    <property type="match status" value="1"/>
</dbReference>
<evidence type="ECO:0000256" key="3">
    <source>
        <dbReference type="ARBA" id="ARBA00035365"/>
    </source>
</evidence>
<dbReference type="PANTHER" id="PTHR21011">
    <property type="entry name" value="MITOCHONDRIAL 28S RIBOSOMAL PROTEIN S6"/>
    <property type="match status" value="1"/>
</dbReference>
<dbReference type="InterPro" id="IPR014717">
    <property type="entry name" value="Transl_elong_EF1B/ribsomal_bS6"/>
</dbReference>
<evidence type="ECO:0000256" key="1">
    <source>
        <dbReference type="ARBA" id="ARBA00009512"/>
    </source>
</evidence>
<comment type="caution">
    <text evidence="4">The sequence shown here is derived from an EMBL/GenBank/DDBJ whole genome shotgun (WGS) entry which is preliminary data.</text>
</comment>
<keyword evidence="5" id="KW-1185">Reference proteome</keyword>
<dbReference type="PANTHER" id="PTHR21011:SF1">
    <property type="entry name" value="SMALL RIBOSOMAL SUBUNIT PROTEIN BS6M"/>
    <property type="match status" value="1"/>
</dbReference>
<evidence type="ECO:0000256" key="2">
    <source>
        <dbReference type="ARBA" id="ARBA00035170"/>
    </source>
</evidence>
<sequence length="86" mass="9847">MDRYEMGQIMKAKQRSEMVAALKSTMAALLEKEANMRNLENLGEKNPPYQISMHNRCHTQGGYFLVDLYALPTAISSIMDHLQQPF</sequence>
<evidence type="ECO:0000313" key="4">
    <source>
        <dbReference type="EMBL" id="CAI9579327.1"/>
    </source>
</evidence>
<accession>A0ABN9E3H6</accession>
<gene>
    <name evidence="4" type="ORF">SPARVUS_LOCUS9053766</name>
</gene>